<dbReference type="EMBL" id="GGEC01071139">
    <property type="protein sequence ID" value="MBX51623.1"/>
    <property type="molecule type" value="Transcribed_RNA"/>
</dbReference>
<organism evidence="1">
    <name type="scientific">Rhizophora mucronata</name>
    <name type="common">Asiatic mangrove</name>
    <dbReference type="NCBI Taxonomy" id="61149"/>
    <lineage>
        <taxon>Eukaryota</taxon>
        <taxon>Viridiplantae</taxon>
        <taxon>Streptophyta</taxon>
        <taxon>Embryophyta</taxon>
        <taxon>Tracheophyta</taxon>
        <taxon>Spermatophyta</taxon>
        <taxon>Magnoliopsida</taxon>
        <taxon>eudicotyledons</taxon>
        <taxon>Gunneridae</taxon>
        <taxon>Pentapetalae</taxon>
        <taxon>rosids</taxon>
        <taxon>fabids</taxon>
        <taxon>Malpighiales</taxon>
        <taxon>Rhizophoraceae</taxon>
        <taxon>Rhizophora</taxon>
    </lineage>
</organism>
<accession>A0A2P2PAF1</accession>
<name>A0A2P2PAF1_RHIMU</name>
<dbReference type="AlphaFoldDB" id="A0A2P2PAF1"/>
<sequence>MEPATNEQVRVHLYDIREYRTPCGEFGISLSKLLYMNFHFILQNFWWPQ</sequence>
<protein>
    <submittedName>
        <fullName evidence="1">Uncharacterized protein</fullName>
    </submittedName>
</protein>
<reference evidence="1" key="1">
    <citation type="submission" date="2018-02" db="EMBL/GenBank/DDBJ databases">
        <title>Rhizophora mucronata_Transcriptome.</title>
        <authorList>
            <person name="Meera S.P."/>
            <person name="Sreeshan A."/>
            <person name="Augustine A."/>
        </authorList>
    </citation>
    <scope>NUCLEOTIDE SEQUENCE</scope>
    <source>
        <tissue evidence="1">Leaf</tissue>
    </source>
</reference>
<evidence type="ECO:0000313" key="1">
    <source>
        <dbReference type="EMBL" id="MBX51623.1"/>
    </source>
</evidence>
<proteinExistence type="predicted"/>